<name>A0A2Z2KQ11_9BACL</name>
<proteinExistence type="predicted"/>
<feature type="compositionally biased region" description="Low complexity" evidence="1">
    <location>
        <begin position="75"/>
        <end position="92"/>
    </location>
</feature>
<evidence type="ECO:0000256" key="1">
    <source>
        <dbReference type="SAM" id="MobiDB-lite"/>
    </source>
</evidence>
<dbReference type="InterPro" id="IPR003646">
    <property type="entry name" value="SH3-like_bac-type"/>
</dbReference>
<sequence>MCRFKAPPVPELQTAAFTNIASINILDPVTPEEIQTLSSAAQLNPAVFAGVKTKGDFYQKLNQARKSAASGGAKEQPATEAPAAQTPAVQVPAPVPAAPSNDKPATVKSAKKQARVTADHLNVGSGASSRAAILTSFPKGTVLDVIGPAKYGWVKIKFNGRTAYVYGQYINMLP</sequence>
<dbReference type="Pfam" id="PF08239">
    <property type="entry name" value="SH3_3"/>
    <property type="match status" value="1"/>
</dbReference>
<evidence type="ECO:0000259" key="2">
    <source>
        <dbReference type="PROSITE" id="PS51781"/>
    </source>
</evidence>
<dbReference type="SMART" id="SM00287">
    <property type="entry name" value="SH3b"/>
    <property type="match status" value="1"/>
</dbReference>
<organism evidence="3 4">
    <name type="scientific">Paenibacillus donghaensis</name>
    <dbReference type="NCBI Taxonomy" id="414771"/>
    <lineage>
        <taxon>Bacteria</taxon>
        <taxon>Bacillati</taxon>
        <taxon>Bacillota</taxon>
        <taxon>Bacilli</taxon>
        <taxon>Bacillales</taxon>
        <taxon>Paenibacillaceae</taxon>
        <taxon>Paenibacillus</taxon>
    </lineage>
</organism>
<reference evidence="3 4" key="1">
    <citation type="submission" date="2017-06" db="EMBL/GenBank/DDBJ databases">
        <title>Complete genome sequence of Paenibacillus donghaensis KCTC 13049T isolated from East Sea sediment, South Korea.</title>
        <authorList>
            <person name="Jung B.K."/>
            <person name="Hong S.-J."/>
            <person name="Shin J.-H."/>
        </authorList>
    </citation>
    <scope>NUCLEOTIDE SEQUENCE [LARGE SCALE GENOMIC DNA]</scope>
    <source>
        <strain evidence="3 4">KCTC 13049</strain>
    </source>
</reference>
<accession>A0A2Z2KQ11</accession>
<evidence type="ECO:0000313" key="3">
    <source>
        <dbReference type="EMBL" id="ASA24779.1"/>
    </source>
</evidence>
<dbReference type="PROSITE" id="PS51781">
    <property type="entry name" value="SH3B"/>
    <property type="match status" value="1"/>
</dbReference>
<keyword evidence="4" id="KW-1185">Reference proteome</keyword>
<feature type="region of interest" description="Disordered" evidence="1">
    <location>
        <begin position="68"/>
        <end position="113"/>
    </location>
</feature>
<dbReference type="Proteomes" id="UP000249890">
    <property type="component" value="Chromosome"/>
</dbReference>
<dbReference type="EMBL" id="CP021780">
    <property type="protein sequence ID" value="ASA24779.1"/>
    <property type="molecule type" value="Genomic_DNA"/>
</dbReference>
<feature type="domain" description="SH3b" evidence="2">
    <location>
        <begin position="111"/>
        <end position="174"/>
    </location>
</feature>
<gene>
    <name evidence="3" type="ORF">B9T62_30890</name>
</gene>
<dbReference type="KEGG" id="pdh:B9T62_30890"/>
<protein>
    <recommendedName>
        <fullName evidence="2">SH3b domain-containing protein</fullName>
    </recommendedName>
</protein>
<dbReference type="AlphaFoldDB" id="A0A2Z2KQ11"/>
<dbReference type="Gene3D" id="2.30.30.40">
    <property type="entry name" value="SH3 Domains"/>
    <property type="match status" value="1"/>
</dbReference>
<evidence type="ECO:0000313" key="4">
    <source>
        <dbReference type="Proteomes" id="UP000249890"/>
    </source>
</evidence>